<dbReference type="EMBL" id="BK015953">
    <property type="protein sequence ID" value="DAF86807.1"/>
    <property type="molecule type" value="Genomic_DNA"/>
</dbReference>
<evidence type="ECO:0000256" key="1">
    <source>
        <dbReference type="SAM" id="Phobius"/>
    </source>
</evidence>
<protein>
    <submittedName>
        <fullName evidence="2">Uncharacterized protein</fullName>
    </submittedName>
</protein>
<proteinExistence type="predicted"/>
<organism evidence="2">
    <name type="scientific">Siphoviridae sp. ctvuW5</name>
    <dbReference type="NCBI Taxonomy" id="2825725"/>
    <lineage>
        <taxon>Viruses</taxon>
        <taxon>Duplodnaviria</taxon>
        <taxon>Heunggongvirae</taxon>
        <taxon>Uroviricota</taxon>
        <taxon>Caudoviricetes</taxon>
    </lineage>
</organism>
<evidence type="ECO:0000313" key="2">
    <source>
        <dbReference type="EMBL" id="DAF86807.1"/>
    </source>
</evidence>
<feature type="transmembrane region" description="Helical" evidence="1">
    <location>
        <begin position="15"/>
        <end position="36"/>
    </location>
</feature>
<keyword evidence="1" id="KW-1133">Transmembrane helix</keyword>
<reference evidence="2" key="1">
    <citation type="journal article" date="2021" name="Proc. Natl. Acad. Sci. U.S.A.">
        <title>A Catalog of Tens of Thousands of Viruses from Human Metagenomes Reveals Hidden Associations with Chronic Diseases.</title>
        <authorList>
            <person name="Tisza M.J."/>
            <person name="Buck C.B."/>
        </authorList>
    </citation>
    <scope>NUCLEOTIDE SEQUENCE</scope>
    <source>
        <strain evidence="2">CtvuW5</strain>
    </source>
</reference>
<name>A0A8S5TXB0_9CAUD</name>
<sequence>MFNRLRVSENVYKSILQYYIFDEYCIGIASGIALFMHP</sequence>
<accession>A0A8S5TXB0</accession>
<keyword evidence="1" id="KW-0812">Transmembrane</keyword>
<keyword evidence="1" id="KW-0472">Membrane</keyword>